<evidence type="ECO:0000259" key="6">
    <source>
        <dbReference type="PROSITE" id="PS50059"/>
    </source>
</evidence>
<dbReference type="PROSITE" id="PS51257">
    <property type="entry name" value="PROKAR_LIPOPROTEIN"/>
    <property type="match status" value="1"/>
</dbReference>
<proteinExistence type="predicted"/>
<organism evidence="8 9">
    <name type="scientific">Tenacibaculum jejuense</name>
    <dbReference type="NCBI Taxonomy" id="584609"/>
    <lineage>
        <taxon>Bacteria</taxon>
        <taxon>Pseudomonadati</taxon>
        <taxon>Bacteroidota</taxon>
        <taxon>Flavobacteriia</taxon>
        <taxon>Flavobacteriales</taxon>
        <taxon>Flavobacteriaceae</taxon>
        <taxon>Tenacibaculum</taxon>
    </lineage>
</organism>
<dbReference type="EC" id="5.2.1.8" evidence="2 5"/>
<evidence type="ECO:0000313" key="9">
    <source>
        <dbReference type="Proteomes" id="UP000215214"/>
    </source>
</evidence>
<dbReference type="Pfam" id="PF00160">
    <property type="entry name" value="Pro_isomerase"/>
    <property type="match status" value="1"/>
</dbReference>
<evidence type="ECO:0000313" key="8">
    <source>
        <dbReference type="EMBL" id="SNR16825.1"/>
    </source>
</evidence>
<dbReference type="Gene3D" id="2.40.100.10">
    <property type="entry name" value="Cyclophilin-like"/>
    <property type="match status" value="1"/>
</dbReference>
<dbReference type="EMBL" id="LT899436">
    <property type="protein sequence ID" value="SNR16825.1"/>
    <property type="molecule type" value="Genomic_DNA"/>
</dbReference>
<name>A0A238UCP1_9FLAO</name>
<dbReference type="GO" id="GO:0003755">
    <property type="term" value="F:peptidyl-prolyl cis-trans isomerase activity"/>
    <property type="evidence" value="ECO:0007669"/>
    <property type="project" value="UniProtKB-KW"/>
</dbReference>
<dbReference type="InterPro" id="IPR001179">
    <property type="entry name" value="PPIase_FKBP_dom"/>
</dbReference>
<protein>
    <recommendedName>
        <fullName evidence="2 5">peptidylprolyl isomerase</fullName>
        <ecNumber evidence="2 5">5.2.1.8</ecNumber>
    </recommendedName>
</protein>
<comment type="catalytic activity">
    <reaction evidence="1 5">
        <text>[protein]-peptidylproline (omega=180) = [protein]-peptidylproline (omega=0)</text>
        <dbReference type="Rhea" id="RHEA:16237"/>
        <dbReference type="Rhea" id="RHEA-COMP:10747"/>
        <dbReference type="Rhea" id="RHEA-COMP:10748"/>
        <dbReference type="ChEBI" id="CHEBI:83833"/>
        <dbReference type="ChEBI" id="CHEBI:83834"/>
        <dbReference type="EC" id="5.2.1.8"/>
    </reaction>
</comment>
<dbReference type="KEGG" id="tje:TJEJU_3171"/>
<evidence type="ECO:0000259" key="7">
    <source>
        <dbReference type="PROSITE" id="PS50072"/>
    </source>
</evidence>
<dbReference type="PROSITE" id="PS50072">
    <property type="entry name" value="CSA_PPIASE_2"/>
    <property type="match status" value="1"/>
</dbReference>
<dbReference type="InterPro" id="IPR002130">
    <property type="entry name" value="Cyclophilin-type_PPIase_dom"/>
</dbReference>
<feature type="domain" description="PPIase FKBP-type" evidence="6">
    <location>
        <begin position="259"/>
        <end position="349"/>
    </location>
</feature>
<dbReference type="RefSeq" id="WP_095073652.1">
    <property type="nucleotide sequence ID" value="NZ_LT899436.1"/>
</dbReference>
<accession>A0A238UCP1</accession>
<dbReference type="SUPFAM" id="SSF50891">
    <property type="entry name" value="Cyclophilin-like"/>
    <property type="match status" value="1"/>
</dbReference>
<evidence type="ECO:0000256" key="4">
    <source>
        <dbReference type="ARBA" id="ARBA00023235"/>
    </source>
</evidence>
<dbReference type="AlphaFoldDB" id="A0A238UCP1"/>
<dbReference type="OrthoDB" id="9807797at2"/>
<evidence type="ECO:0000256" key="2">
    <source>
        <dbReference type="ARBA" id="ARBA00013194"/>
    </source>
</evidence>
<dbReference type="PRINTS" id="PR00153">
    <property type="entry name" value="CSAPPISMRASE"/>
</dbReference>
<keyword evidence="4 5" id="KW-0413">Isomerase</keyword>
<keyword evidence="3 5" id="KW-0697">Rotamase</keyword>
<evidence type="ECO:0000256" key="1">
    <source>
        <dbReference type="ARBA" id="ARBA00000971"/>
    </source>
</evidence>
<evidence type="ECO:0000256" key="3">
    <source>
        <dbReference type="ARBA" id="ARBA00023110"/>
    </source>
</evidence>
<dbReference type="PANTHER" id="PTHR45625:SF4">
    <property type="entry name" value="PEPTIDYLPROLYL ISOMERASE DOMAIN AND WD REPEAT-CONTAINING PROTEIN 1"/>
    <property type="match status" value="1"/>
</dbReference>
<sequence length="350" mass="39107">MKSIKFLIALTVLVFSSCKTVKYPELKDGLYADIQTNKGDILIELHSEIVPMTVANFVSLAEGNNPKVTDSLKGKPFYDGIKFHRVIKDFMIQGGDPTGTGRGSAGYRFDDEFPLNEKGELIYKHNSPGILSMANSGPATNSAQFFITHKETPWLDGKHSIFGKVTYGQNIVDTIVQNDFINKVEIIRVGKKAKDFNAPEIFLTELSNSEERKKERERKIKIAKENLKKELDYYSAITTKSGLKVVKIKETLGKKVNPDLPTTVHYVLLDDLGNKIASSIDQNQPFTFTINDPNYPLIAGWKEGAAMLKEGEKARLFIPSYLGYGEVGRLPVIKPNTDLIFEIEVLKVGK</sequence>
<dbReference type="PANTHER" id="PTHR45625">
    <property type="entry name" value="PEPTIDYL-PROLYL CIS-TRANS ISOMERASE-RELATED"/>
    <property type="match status" value="1"/>
</dbReference>
<dbReference type="Pfam" id="PF00254">
    <property type="entry name" value="FKBP_C"/>
    <property type="match status" value="1"/>
</dbReference>
<dbReference type="Proteomes" id="UP000215214">
    <property type="component" value="Chromosome TJEJU"/>
</dbReference>
<dbReference type="PROSITE" id="PS50059">
    <property type="entry name" value="FKBP_PPIASE"/>
    <property type="match status" value="1"/>
</dbReference>
<evidence type="ECO:0000256" key="5">
    <source>
        <dbReference type="PROSITE-ProRule" id="PRU00277"/>
    </source>
</evidence>
<gene>
    <name evidence="8" type="ORF">TJEJU_3171</name>
</gene>
<dbReference type="SUPFAM" id="SSF54534">
    <property type="entry name" value="FKBP-like"/>
    <property type="match status" value="1"/>
</dbReference>
<keyword evidence="9" id="KW-1185">Reference proteome</keyword>
<reference evidence="8 9" key="1">
    <citation type="submission" date="2017-07" db="EMBL/GenBank/DDBJ databases">
        <authorList>
            <person name="Sun Z.S."/>
            <person name="Albrecht U."/>
            <person name="Echele G."/>
            <person name="Lee C.C."/>
        </authorList>
    </citation>
    <scope>NUCLEOTIDE SEQUENCE [LARGE SCALE GENOMIC DNA]</scope>
    <source>
        <strain evidence="9">type strain: KCTC 22618</strain>
    </source>
</reference>
<dbReference type="InterPro" id="IPR029000">
    <property type="entry name" value="Cyclophilin-like_dom_sf"/>
</dbReference>
<dbReference type="CDD" id="cd00317">
    <property type="entry name" value="cyclophilin"/>
    <property type="match status" value="1"/>
</dbReference>
<dbReference type="InterPro" id="IPR044666">
    <property type="entry name" value="Cyclophilin_A-like"/>
</dbReference>
<dbReference type="InterPro" id="IPR046357">
    <property type="entry name" value="PPIase_dom_sf"/>
</dbReference>
<dbReference type="Gene3D" id="3.10.50.40">
    <property type="match status" value="1"/>
</dbReference>
<feature type="domain" description="PPIase cyclophilin-type" evidence="7">
    <location>
        <begin position="39"/>
        <end position="175"/>
    </location>
</feature>